<evidence type="ECO:0000256" key="1">
    <source>
        <dbReference type="SAM" id="Phobius"/>
    </source>
</evidence>
<name>A0A736VSF6_SALHO</name>
<dbReference type="AlphaFoldDB" id="A0A736VSF6"/>
<keyword evidence="1" id="KW-1133">Transmembrane helix</keyword>
<sequence length="63" mass="7105">MNKSEDERDDNYYVKLKRLTSARWSTATRPTKTSFAWLSLFGLSGIGLTSIGCCFSIPCVIMH</sequence>
<evidence type="ECO:0000313" key="2">
    <source>
        <dbReference type="EMBL" id="HAE7767999.1"/>
    </source>
</evidence>
<keyword evidence="1" id="KW-0812">Transmembrane</keyword>
<accession>A0A736VSF6</accession>
<reference evidence="2" key="1">
    <citation type="journal article" date="2018" name="Genome Biol.">
        <title>SKESA: strategic k-mer extension for scrupulous assemblies.</title>
        <authorList>
            <person name="Souvorov A."/>
            <person name="Agarwala R."/>
            <person name="Lipman D.J."/>
        </authorList>
    </citation>
    <scope>NUCLEOTIDE SEQUENCE</scope>
    <source>
        <strain evidence="2">2584-68</strain>
    </source>
</reference>
<protein>
    <submittedName>
        <fullName evidence="2">Uncharacterized protein</fullName>
    </submittedName>
</protein>
<organism evidence="2">
    <name type="scientific">Salmonella enterica subsp. houtenae serovar 45:g,z51:-</name>
    <dbReference type="NCBI Taxonomy" id="1967611"/>
    <lineage>
        <taxon>Bacteria</taxon>
        <taxon>Pseudomonadati</taxon>
        <taxon>Pseudomonadota</taxon>
        <taxon>Gammaproteobacteria</taxon>
        <taxon>Enterobacterales</taxon>
        <taxon>Enterobacteriaceae</taxon>
        <taxon>Salmonella</taxon>
    </lineage>
</organism>
<feature type="transmembrane region" description="Helical" evidence="1">
    <location>
        <begin position="35"/>
        <end position="61"/>
    </location>
</feature>
<proteinExistence type="predicted"/>
<gene>
    <name evidence="2" type="ORF">GNB58_005161</name>
</gene>
<keyword evidence="1" id="KW-0472">Membrane</keyword>
<comment type="caution">
    <text evidence="2">The sequence shown here is derived from an EMBL/GenBank/DDBJ whole genome shotgun (WGS) entry which is preliminary data.</text>
</comment>
<dbReference type="EMBL" id="DAATAH010000161">
    <property type="protein sequence ID" value="HAE7767999.1"/>
    <property type="molecule type" value="Genomic_DNA"/>
</dbReference>
<reference evidence="2" key="2">
    <citation type="submission" date="2018-07" db="EMBL/GenBank/DDBJ databases">
        <authorList>
            <consortium name="NCBI Pathogen Detection Project"/>
        </authorList>
    </citation>
    <scope>NUCLEOTIDE SEQUENCE</scope>
    <source>
        <strain evidence="2">2584-68</strain>
    </source>
</reference>